<dbReference type="AlphaFoldDB" id="X0T8B5"/>
<dbReference type="SUPFAM" id="SSF53187">
    <property type="entry name" value="Zn-dependent exopeptidases"/>
    <property type="match status" value="1"/>
</dbReference>
<evidence type="ECO:0000256" key="4">
    <source>
        <dbReference type="ARBA" id="ARBA00022801"/>
    </source>
</evidence>
<dbReference type="InterPro" id="IPR000834">
    <property type="entry name" value="Peptidase_M14"/>
</dbReference>
<keyword evidence="4" id="KW-0378">Hydrolase</keyword>
<gene>
    <name evidence="8" type="ORF">S01H1_18781</name>
</gene>
<comment type="cofactor">
    <cofactor evidence="1">
        <name>Zn(2+)</name>
        <dbReference type="ChEBI" id="CHEBI:29105"/>
    </cofactor>
</comment>
<keyword evidence="5" id="KW-0862">Zinc</keyword>
<evidence type="ECO:0000256" key="2">
    <source>
        <dbReference type="ARBA" id="ARBA00005988"/>
    </source>
</evidence>
<organism evidence="8">
    <name type="scientific">marine sediment metagenome</name>
    <dbReference type="NCBI Taxonomy" id="412755"/>
    <lineage>
        <taxon>unclassified sequences</taxon>
        <taxon>metagenomes</taxon>
        <taxon>ecological metagenomes</taxon>
    </lineage>
</organism>
<evidence type="ECO:0000313" key="8">
    <source>
        <dbReference type="EMBL" id="GAF89434.1"/>
    </source>
</evidence>
<dbReference type="PROSITE" id="PS52035">
    <property type="entry name" value="PEPTIDASE_M14"/>
    <property type="match status" value="1"/>
</dbReference>
<name>X0T8B5_9ZZZZ</name>
<dbReference type="EMBL" id="BARS01010073">
    <property type="protein sequence ID" value="GAF89434.1"/>
    <property type="molecule type" value="Genomic_DNA"/>
</dbReference>
<keyword evidence="6" id="KW-0482">Metalloprotease</keyword>
<protein>
    <recommendedName>
        <fullName evidence="7">Peptidase M14 domain-containing protein</fullName>
    </recommendedName>
</protein>
<comment type="caution">
    <text evidence="8">The sequence shown here is derived from an EMBL/GenBank/DDBJ whole genome shotgun (WGS) entry which is preliminary data.</text>
</comment>
<evidence type="ECO:0000256" key="1">
    <source>
        <dbReference type="ARBA" id="ARBA00001947"/>
    </source>
</evidence>
<dbReference type="Pfam" id="PF00246">
    <property type="entry name" value="Peptidase_M14"/>
    <property type="match status" value="1"/>
</dbReference>
<evidence type="ECO:0000256" key="6">
    <source>
        <dbReference type="ARBA" id="ARBA00023049"/>
    </source>
</evidence>
<dbReference type="GO" id="GO:0004181">
    <property type="term" value="F:metallocarboxypeptidase activity"/>
    <property type="evidence" value="ECO:0007669"/>
    <property type="project" value="InterPro"/>
</dbReference>
<reference evidence="8" key="1">
    <citation type="journal article" date="2014" name="Front. Microbiol.">
        <title>High frequency of phylogenetically diverse reductive dehalogenase-homologous genes in deep subseafloor sedimentary metagenomes.</title>
        <authorList>
            <person name="Kawai M."/>
            <person name="Futagami T."/>
            <person name="Toyoda A."/>
            <person name="Takaki Y."/>
            <person name="Nishi S."/>
            <person name="Hori S."/>
            <person name="Arai W."/>
            <person name="Tsubouchi T."/>
            <person name="Morono Y."/>
            <person name="Uchiyama I."/>
            <person name="Ito T."/>
            <person name="Fujiyama A."/>
            <person name="Inagaki F."/>
            <person name="Takami H."/>
        </authorList>
    </citation>
    <scope>NUCLEOTIDE SEQUENCE</scope>
    <source>
        <strain evidence="8">Expedition CK06-06</strain>
    </source>
</reference>
<dbReference type="PANTHER" id="PTHR11705:SF143">
    <property type="entry name" value="SLL0236 PROTEIN"/>
    <property type="match status" value="1"/>
</dbReference>
<dbReference type="PROSITE" id="PS51257">
    <property type="entry name" value="PROKAR_LIPOPROTEIN"/>
    <property type="match status" value="1"/>
</dbReference>
<dbReference type="GO" id="GO:0008270">
    <property type="term" value="F:zinc ion binding"/>
    <property type="evidence" value="ECO:0007669"/>
    <property type="project" value="InterPro"/>
</dbReference>
<comment type="similarity">
    <text evidence="2">Belongs to the peptidase M14 family.</text>
</comment>
<proteinExistence type="inferred from homology"/>
<dbReference type="Gene3D" id="3.40.630.10">
    <property type="entry name" value="Zn peptidases"/>
    <property type="match status" value="1"/>
</dbReference>
<dbReference type="GO" id="GO:0005615">
    <property type="term" value="C:extracellular space"/>
    <property type="evidence" value="ECO:0007669"/>
    <property type="project" value="TreeGrafter"/>
</dbReference>
<keyword evidence="3" id="KW-0645">Protease</keyword>
<evidence type="ECO:0000256" key="5">
    <source>
        <dbReference type="ARBA" id="ARBA00022833"/>
    </source>
</evidence>
<feature type="domain" description="Peptidase M14" evidence="7">
    <location>
        <begin position="38"/>
        <end position="200"/>
    </location>
</feature>
<sequence>MFREMKALLSIALSVTLIVAGCAGGGFRTPLEEADGDVLTSHEDMMAFLNDLRDRTQSFTIDTIGTSVEGRSLVALRFSDAVAEGTAAESAAAPEKVKVLIDTQQHGNEPSGTEAAIALARDIATGDFTDFLGSVDFYLIPQVNPDGGEARRRQNAQDKDLNRDHLTLSSPEVLALHVFFNEHMPEVTLDVHEYGVAGRS</sequence>
<dbReference type="GO" id="GO:0006508">
    <property type="term" value="P:proteolysis"/>
    <property type="evidence" value="ECO:0007669"/>
    <property type="project" value="UniProtKB-KW"/>
</dbReference>
<dbReference type="PANTHER" id="PTHR11705">
    <property type="entry name" value="PROTEASE FAMILY M14 CARBOXYPEPTIDASE A,B"/>
    <property type="match status" value="1"/>
</dbReference>
<feature type="non-terminal residue" evidence="8">
    <location>
        <position position="200"/>
    </location>
</feature>
<evidence type="ECO:0000256" key="3">
    <source>
        <dbReference type="ARBA" id="ARBA00022670"/>
    </source>
</evidence>
<accession>X0T8B5</accession>
<evidence type="ECO:0000259" key="7">
    <source>
        <dbReference type="PROSITE" id="PS52035"/>
    </source>
</evidence>